<sequence length="107" mass="12197">MRYLYFHGNASQAQSIRHHLLACLDACASRAHLTELHGRIVRTNLASDSFFAGRLIVFLASPAASHDMPYARKVFDRMPHPNAFVWNCMIRGDLTAVARKEYMWYAA</sequence>
<reference evidence="2" key="2">
    <citation type="submission" date="2013-12" db="EMBL/GenBank/DDBJ databases">
        <authorList>
            <person name="Yu Y."/>
            <person name="Lee S."/>
            <person name="de Baynast K."/>
            <person name="Wissotski M."/>
            <person name="Liu L."/>
            <person name="Talag J."/>
            <person name="Goicoechea J."/>
            <person name="Angelova A."/>
            <person name="Jetty R."/>
            <person name="Kudrna D."/>
            <person name="Golser W."/>
            <person name="Rivera L."/>
            <person name="Zhang J."/>
            <person name="Wing R."/>
        </authorList>
    </citation>
    <scope>NUCLEOTIDE SEQUENCE</scope>
</reference>
<dbReference type="EnsemblPlants" id="LPERR01G20980.1">
    <property type="protein sequence ID" value="LPERR01G20980.1"/>
    <property type="gene ID" value="LPERR01G20980"/>
</dbReference>
<evidence type="ECO:0000313" key="1">
    <source>
        <dbReference type="EnsemblPlants" id="LPERR01G20980.1"/>
    </source>
</evidence>
<protein>
    <submittedName>
        <fullName evidence="1">Uncharacterized protein</fullName>
    </submittedName>
</protein>
<reference evidence="1" key="3">
    <citation type="submission" date="2015-04" db="UniProtKB">
        <authorList>
            <consortium name="EnsemblPlants"/>
        </authorList>
    </citation>
    <scope>IDENTIFICATION</scope>
</reference>
<accession>A0A0D9V3H8</accession>
<dbReference type="Proteomes" id="UP000032180">
    <property type="component" value="Chromosome 1"/>
</dbReference>
<proteinExistence type="predicted"/>
<reference evidence="1 2" key="1">
    <citation type="submission" date="2012-08" db="EMBL/GenBank/DDBJ databases">
        <title>Oryza genome evolution.</title>
        <authorList>
            <person name="Wing R.A."/>
        </authorList>
    </citation>
    <scope>NUCLEOTIDE SEQUENCE</scope>
</reference>
<name>A0A0D9V3H8_9ORYZ</name>
<dbReference type="Gramene" id="LPERR01G20980.1">
    <property type="protein sequence ID" value="LPERR01G20980.1"/>
    <property type="gene ID" value="LPERR01G20980"/>
</dbReference>
<dbReference type="STRING" id="77586.A0A0D9V3H8"/>
<organism evidence="1 2">
    <name type="scientific">Leersia perrieri</name>
    <dbReference type="NCBI Taxonomy" id="77586"/>
    <lineage>
        <taxon>Eukaryota</taxon>
        <taxon>Viridiplantae</taxon>
        <taxon>Streptophyta</taxon>
        <taxon>Embryophyta</taxon>
        <taxon>Tracheophyta</taxon>
        <taxon>Spermatophyta</taxon>
        <taxon>Magnoliopsida</taxon>
        <taxon>Liliopsida</taxon>
        <taxon>Poales</taxon>
        <taxon>Poaceae</taxon>
        <taxon>BOP clade</taxon>
        <taxon>Oryzoideae</taxon>
        <taxon>Oryzeae</taxon>
        <taxon>Oryzinae</taxon>
        <taxon>Leersia</taxon>
    </lineage>
</organism>
<dbReference type="AlphaFoldDB" id="A0A0D9V3H8"/>
<dbReference type="eggNOG" id="KOG4197">
    <property type="taxonomic scope" value="Eukaryota"/>
</dbReference>
<evidence type="ECO:0000313" key="2">
    <source>
        <dbReference type="Proteomes" id="UP000032180"/>
    </source>
</evidence>
<dbReference type="HOGENOM" id="CLU_2337288_0_0_1"/>
<keyword evidence="2" id="KW-1185">Reference proteome</keyword>